<evidence type="ECO:0000256" key="1">
    <source>
        <dbReference type="SAM" id="Phobius"/>
    </source>
</evidence>
<evidence type="ECO:0000313" key="2">
    <source>
        <dbReference type="EMBL" id="AOQ27274.1"/>
    </source>
</evidence>
<keyword evidence="1" id="KW-0812">Transmembrane</keyword>
<keyword evidence="1" id="KW-1133">Transmembrane helix</keyword>
<reference evidence="2" key="1">
    <citation type="submission" date="2017-02" db="EMBL/GenBank/DDBJ databases">
        <title>Complete genome sequence of two Escherichia coli phages, vB_EcoM_ ESCO5 and vB_EcoM_ESCO13, which are related to phAPEC8.</title>
        <authorList>
            <person name="Trotereau A."/>
            <person name="Gonnet M."/>
            <person name="Viardot A."/>
            <person name="Lalmanach A.-C."/>
            <person name="Guabiraba R."/>
            <person name="Chanteloup N."/>
            <person name="Schouler C."/>
        </authorList>
    </citation>
    <scope>NUCLEOTIDE SEQUENCE [LARGE SCALE GENOMIC DNA]</scope>
</reference>
<protein>
    <submittedName>
        <fullName evidence="2">Uncharacterized protein</fullName>
    </submittedName>
</protein>
<feature type="transmembrane region" description="Helical" evidence="1">
    <location>
        <begin position="12"/>
        <end position="31"/>
    </location>
</feature>
<gene>
    <name evidence="2" type="ORF">ESCO13_00141</name>
</gene>
<proteinExistence type="predicted"/>
<name>A0A1D7XFG4_9CAUD</name>
<evidence type="ECO:0000313" key="3">
    <source>
        <dbReference type="Proteomes" id="UP000225358"/>
    </source>
</evidence>
<organism evidence="2 3">
    <name type="scientific">Escherichia phage ESCO13</name>
    <dbReference type="NCBI Taxonomy" id="1881104"/>
    <lineage>
        <taxon>Viruses</taxon>
        <taxon>Duplodnaviria</taxon>
        <taxon>Heunggongvirae</taxon>
        <taxon>Uroviricota</taxon>
        <taxon>Caudoviricetes</taxon>
        <taxon>Stephanstirmvirinae</taxon>
        <taxon>Phapecoctavirus</taxon>
        <taxon>Phapecoctavirus ESCO13</taxon>
    </lineage>
</organism>
<keyword evidence="3" id="KW-1185">Reference proteome</keyword>
<accession>A0A1D7XFG4</accession>
<keyword evidence="1" id="KW-0472">Membrane</keyword>
<sequence>MIALISENPVLTTIVLIFAMCVVHDVLVSYFDNKGGKK</sequence>
<dbReference type="EMBL" id="KX552041">
    <property type="protein sequence ID" value="AOQ27274.1"/>
    <property type="molecule type" value="Genomic_DNA"/>
</dbReference>
<dbReference type="Proteomes" id="UP000225358">
    <property type="component" value="Segment"/>
</dbReference>